<dbReference type="EMBL" id="VSSQ01005806">
    <property type="protein sequence ID" value="MPM30514.1"/>
    <property type="molecule type" value="Genomic_DNA"/>
</dbReference>
<feature type="transmembrane region" description="Helical" evidence="1">
    <location>
        <begin position="126"/>
        <end position="147"/>
    </location>
</feature>
<dbReference type="NCBIfam" id="TIGR00254">
    <property type="entry name" value="GGDEF"/>
    <property type="match status" value="1"/>
</dbReference>
<dbReference type="GO" id="GO:0052621">
    <property type="term" value="F:diguanylate cyclase activity"/>
    <property type="evidence" value="ECO:0007669"/>
    <property type="project" value="TreeGrafter"/>
</dbReference>
<dbReference type="InterPro" id="IPR000160">
    <property type="entry name" value="GGDEF_dom"/>
</dbReference>
<keyword evidence="1" id="KW-0812">Transmembrane</keyword>
<dbReference type="InterPro" id="IPR050469">
    <property type="entry name" value="Diguanylate_Cyclase"/>
</dbReference>
<accession>A0A644YWY0</accession>
<sequence length="309" mass="35095">MESSDGRLLGVIGVGLQVNTIEDTISSYEKDYGLSVYIINVGSSKNSFTGKTDIFVSEDELAERTGITDRIELNKSDVSKMQWFTTGGERKCLITKYNEPLGWYLVLEKDTNSISSAFQERIKSNIVFMLIALVACIMVTTTVFINFNQRIITIENTDELTGLPNRKLFIKLYPAFLRKHRERRKTLFMLDIDNFKNINDTYGHIFGNTILTMAGEDLRNAINGYGIAARWGGDEFFGVLTVEPEEAKRILSEYMDTLNNEKKDECNRITISIGISEVDGKLSMDEMFKRVDEALYCSKAEGRNRITII</sequence>
<dbReference type="PANTHER" id="PTHR45138">
    <property type="entry name" value="REGULATORY COMPONENTS OF SENSORY TRANSDUCTION SYSTEM"/>
    <property type="match status" value="1"/>
</dbReference>
<keyword evidence="1" id="KW-0472">Membrane</keyword>
<dbReference type="CDD" id="cd01949">
    <property type="entry name" value="GGDEF"/>
    <property type="match status" value="1"/>
</dbReference>
<evidence type="ECO:0000259" key="2">
    <source>
        <dbReference type="PROSITE" id="PS50887"/>
    </source>
</evidence>
<dbReference type="AlphaFoldDB" id="A0A644YWY0"/>
<dbReference type="PROSITE" id="PS50887">
    <property type="entry name" value="GGDEF"/>
    <property type="match status" value="1"/>
</dbReference>
<dbReference type="SUPFAM" id="SSF55073">
    <property type="entry name" value="Nucleotide cyclase"/>
    <property type="match status" value="1"/>
</dbReference>
<keyword evidence="1" id="KW-1133">Transmembrane helix</keyword>
<dbReference type="SMART" id="SM00267">
    <property type="entry name" value="GGDEF"/>
    <property type="match status" value="1"/>
</dbReference>
<dbReference type="PANTHER" id="PTHR45138:SF9">
    <property type="entry name" value="DIGUANYLATE CYCLASE DGCM-RELATED"/>
    <property type="match status" value="1"/>
</dbReference>
<evidence type="ECO:0000256" key="1">
    <source>
        <dbReference type="SAM" id="Phobius"/>
    </source>
</evidence>
<feature type="domain" description="GGDEF" evidence="2">
    <location>
        <begin position="183"/>
        <end position="309"/>
    </location>
</feature>
<dbReference type="Pfam" id="PF00990">
    <property type="entry name" value="GGDEF"/>
    <property type="match status" value="1"/>
</dbReference>
<gene>
    <name evidence="3" type="ORF">SDC9_77064</name>
</gene>
<proteinExistence type="predicted"/>
<comment type="caution">
    <text evidence="3">The sequence shown here is derived from an EMBL/GenBank/DDBJ whole genome shotgun (WGS) entry which is preliminary data.</text>
</comment>
<evidence type="ECO:0000313" key="3">
    <source>
        <dbReference type="EMBL" id="MPM30514.1"/>
    </source>
</evidence>
<protein>
    <recommendedName>
        <fullName evidence="2">GGDEF domain-containing protein</fullName>
    </recommendedName>
</protein>
<organism evidence="3">
    <name type="scientific">bioreactor metagenome</name>
    <dbReference type="NCBI Taxonomy" id="1076179"/>
    <lineage>
        <taxon>unclassified sequences</taxon>
        <taxon>metagenomes</taxon>
        <taxon>ecological metagenomes</taxon>
    </lineage>
</organism>
<name>A0A644YWY0_9ZZZZ</name>
<reference evidence="3" key="1">
    <citation type="submission" date="2019-08" db="EMBL/GenBank/DDBJ databases">
        <authorList>
            <person name="Kucharzyk K."/>
            <person name="Murdoch R.W."/>
            <person name="Higgins S."/>
            <person name="Loffler F."/>
        </authorList>
    </citation>
    <scope>NUCLEOTIDE SEQUENCE</scope>
</reference>
<dbReference type="InterPro" id="IPR029787">
    <property type="entry name" value="Nucleotide_cyclase"/>
</dbReference>
<dbReference type="Gene3D" id="3.30.70.270">
    <property type="match status" value="1"/>
</dbReference>
<dbReference type="InterPro" id="IPR043128">
    <property type="entry name" value="Rev_trsase/Diguanyl_cyclase"/>
</dbReference>